<sequence length="542" mass="64157">MQPIPPYFTPTNPDEYLINGRRENHTEKEFLKGKSTFWQMKYFKQLDAMRNQTLYRLRRSMNLTVPYTEEELRQAAQKSTSETTVWVGRPRHEFYTADPKYYSGLSPMLMDGFTYCEDETLVVEALFNLKYMYVVSGRNKTRISMTDTWVCTHAGQTETNHYRVDPDKHIIITEFKFKNQCSTASDTHYAIRSLQENHSYSLDLEFLPDFRAQRFYLSLCVFLENAPLAQVIAFINHHFFHGVQHFAFYINGNLPYWEEKLRAYTTHGIIDLIDFTLPYHRPFYEQQVMMNSCNRRYRYTTQFMIFCDVDEFFLPVNPDWRVVDVVRLYDLAYPNVDGFSVRFTARTDVRNDFYACQYRIEDWQKSMQIHEVCDRRCKKVTKGERQKTIVRVRTTPYVEVHLIRYGKRMYINHNLDLVMIHFKPGFRRLPSVPMLQNPFVEQALHHHETVYKTSPYRGFTTTTGFPCSERKLYVAGFPRHTPSSFADRYFTRLSRISATSRRCIAKSSLSSLIGLFSNTTAYAFSVIFAVFDAWKQSSSTTQ</sequence>
<dbReference type="AlphaFoldDB" id="D8M9E6"/>
<accession>D8M9E6</accession>
<dbReference type="PANTHER" id="PTHR21461:SF69">
    <property type="entry name" value="GLYCOSYLTRANSFERASE FAMILY 92 PROTEIN"/>
    <property type="match status" value="1"/>
</dbReference>
<evidence type="ECO:0000256" key="4">
    <source>
        <dbReference type="ARBA" id="ARBA00022679"/>
    </source>
</evidence>
<dbReference type="GO" id="GO:0016757">
    <property type="term" value="F:glycosyltransferase activity"/>
    <property type="evidence" value="ECO:0007669"/>
    <property type="project" value="UniProtKB-KW"/>
</dbReference>
<evidence type="ECO:0000313" key="8">
    <source>
        <dbReference type="EMBL" id="CBK24685.2"/>
    </source>
</evidence>
<keyword evidence="9" id="KW-1185">Reference proteome</keyword>
<dbReference type="GO" id="GO:0005737">
    <property type="term" value="C:cytoplasm"/>
    <property type="evidence" value="ECO:0007669"/>
    <property type="project" value="TreeGrafter"/>
</dbReference>
<keyword evidence="4" id="KW-0808">Transferase</keyword>
<proteinExistence type="inferred from homology"/>
<keyword evidence="3" id="KW-0328">Glycosyltransferase</keyword>
<dbReference type="InterPro" id="IPR008166">
    <property type="entry name" value="Glyco_transf_92"/>
</dbReference>
<organism evidence="8">
    <name type="scientific">Blastocystis hominis</name>
    <dbReference type="NCBI Taxonomy" id="12968"/>
    <lineage>
        <taxon>Eukaryota</taxon>
        <taxon>Sar</taxon>
        <taxon>Stramenopiles</taxon>
        <taxon>Bigyra</taxon>
        <taxon>Opalozoa</taxon>
        <taxon>Opalinata</taxon>
        <taxon>Blastocystidae</taxon>
        <taxon>Blastocystis</taxon>
    </lineage>
</organism>
<dbReference type="OrthoDB" id="6232146at2759"/>
<dbReference type="InParanoid" id="D8M9E6"/>
<dbReference type="Pfam" id="PF01697">
    <property type="entry name" value="Glyco_transf_92"/>
    <property type="match status" value="1"/>
</dbReference>
<dbReference type="EMBL" id="FN668688">
    <property type="protein sequence ID" value="CBK24685.2"/>
    <property type="molecule type" value="Genomic_DNA"/>
</dbReference>
<comment type="subcellular location">
    <subcellularLocation>
        <location evidence="1">Membrane</location>
        <topology evidence="1">Single-pass membrane protein</topology>
    </subcellularLocation>
</comment>
<protein>
    <recommendedName>
        <fullName evidence="10">Glycosyltransferase family 92 protein</fullName>
    </recommendedName>
</protein>
<name>D8M9E6_BLAHO</name>
<keyword evidence="6" id="KW-1133">Transmembrane helix</keyword>
<dbReference type="PANTHER" id="PTHR21461">
    <property type="entry name" value="GLYCOSYLTRANSFERASE FAMILY 92 PROTEIN"/>
    <property type="match status" value="1"/>
</dbReference>
<dbReference type="Proteomes" id="UP000008312">
    <property type="component" value="Unassembled WGS sequence"/>
</dbReference>
<evidence type="ECO:0000256" key="6">
    <source>
        <dbReference type="ARBA" id="ARBA00022989"/>
    </source>
</evidence>
<dbReference type="GO" id="GO:0016020">
    <property type="term" value="C:membrane"/>
    <property type="evidence" value="ECO:0007669"/>
    <property type="project" value="UniProtKB-SubCell"/>
</dbReference>
<evidence type="ECO:0000256" key="2">
    <source>
        <dbReference type="ARBA" id="ARBA00007647"/>
    </source>
</evidence>
<gene>
    <name evidence="8" type="ORF">GSBLH_T00007190001</name>
</gene>
<evidence type="ECO:0000256" key="1">
    <source>
        <dbReference type="ARBA" id="ARBA00004167"/>
    </source>
</evidence>
<evidence type="ECO:0000256" key="3">
    <source>
        <dbReference type="ARBA" id="ARBA00022676"/>
    </source>
</evidence>
<reference evidence="8" key="1">
    <citation type="submission" date="2010-02" db="EMBL/GenBank/DDBJ databases">
        <title>Sequencing and annotation of the Blastocystis hominis genome.</title>
        <authorList>
            <person name="Wincker P."/>
        </authorList>
    </citation>
    <scope>NUCLEOTIDE SEQUENCE</scope>
    <source>
        <strain evidence="8">Singapore isolate B</strain>
    </source>
</reference>
<evidence type="ECO:0000313" key="9">
    <source>
        <dbReference type="Proteomes" id="UP000008312"/>
    </source>
</evidence>
<dbReference type="RefSeq" id="XP_012898733.1">
    <property type="nucleotide sequence ID" value="XM_013043279.1"/>
</dbReference>
<keyword evidence="5" id="KW-0812">Transmembrane</keyword>
<keyword evidence="7" id="KW-0472">Membrane</keyword>
<evidence type="ECO:0008006" key="10">
    <source>
        <dbReference type="Google" id="ProtNLM"/>
    </source>
</evidence>
<evidence type="ECO:0000256" key="5">
    <source>
        <dbReference type="ARBA" id="ARBA00022692"/>
    </source>
</evidence>
<comment type="similarity">
    <text evidence="2">Belongs to the glycosyltransferase 92 family.</text>
</comment>
<dbReference type="GeneID" id="24923314"/>
<evidence type="ECO:0000256" key="7">
    <source>
        <dbReference type="ARBA" id="ARBA00023136"/>
    </source>
</evidence>